<evidence type="ECO:0000256" key="1">
    <source>
        <dbReference type="ARBA" id="ARBA00004514"/>
    </source>
</evidence>
<dbReference type="GO" id="GO:0016740">
    <property type="term" value="F:transferase activity"/>
    <property type="evidence" value="ECO:0007669"/>
    <property type="project" value="UniProtKB-KW"/>
</dbReference>
<dbReference type="InterPro" id="IPR029044">
    <property type="entry name" value="Nucleotide-diphossugar_trans"/>
</dbReference>
<dbReference type="InterPro" id="IPR011004">
    <property type="entry name" value="Trimer_LpxA-like_sf"/>
</dbReference>
<evidence type="ECO:0000256" key="4">
    <source>
        <dbReference type="ARBA" id="ARBA00022540"/>
    </source>
</evidence>
<keyword evidence="5" id="KW-0648">Protein biosynthesis</keyword>
<proteinExistence type="inferred from homology"/>
<dbReference type="Pfam" id="PF00483">
    <property type="entry name" value="NTP_transferase"/>
    <property type="match status" value="1"/>
</dbReference>
<feature type="non-terminal residue" evidence="9">
    <location>
        <position position="1"/>
    </location>
</feature>
<dbReference type="OrthoDB" id="424572at2759"/>
<dbReference type="PANTHER" id="PTHR45887">
    <property type="entry name" value="TRANSLATION INITIATION FACTOR EIF-2B SUBUNIT EPSILON"/>
    <property type="match status" value="1"/>
</dbReference>
<feature type="domain" description="EIF2B subunit epsilon/gamma LbH" evidence="8">
    <location>
        <begin position="300"/>
        <end position="396"/>
    </location>
</feature>
<dbReference type="GO" id="GO:0031369">
    <property type="term" value="F:translation initiation factor binding"/>
    <property type="evidence" value="ECO:0007669"/>
    <property type="project" value="TreeGrafter"/>
</dbReference>
<dbReference type="InterPro" id="IPR051956">
    <property type="entry name" value="eIF2B_epsilon"/>
</dbReference>
<dbReference type="InterPro" id="IPR035543">
    <property type="entry name" value="eIF-2B_epsilon_N"/>
</dbReference>
<evidence type="ECO:0000256" key="2">
    <source>
        <dbReference type="ARBA" id="ARBA00007878"/>
    </source>
</evidence>
<dbReference type="Gene3D" id="2.160.10.10">
    <property type="entry name" value="Hexapeptide repeat proteins"/>
    <property type="match status" value="1"/>
</dbReference>
<comment type="subcellular location">
    <subcellularLocation>
        <location evidence="1">Cytoplasm</location>
        <location evidence="1">Cytosol</location>
    </subcellularLocation>
</comment>
<evidence type="ECO:0000256" key="5">
    <source>
        <dbReference type="ARBA" id="ARBA00022917"/>
    </source>
</evidence>
<feature type="domain" description="Nucleotidyl transferase" evidence="7">
    <location>
        <begin position="6"/>
        <end position="140"/>
    </location>
</feature>
<evidence type="ECO:0000256" key="6">
    <source>
        <dbReference type="ARBA" id="ARBA00046432"/>
    </source>
</evidence>
<gene>
    <name evidence="9" type="ORF">SYNPS1DRAFT_8952</name>
</gene>
<dbReference type="FunFam" id="3.90.550.10:FF:000066">
    <property type="entry name" value="Translation initiation factor eIF-2B subunit epsilon"/>
    <property type="match status" value="1"/>
</dbReference>
<dbReference type="InterPro" id="IPR005835">
    <property type="entry name" value="NTP_transferase_dom"/>
</dbReference>
<name>A0A4V1J118_9FUNG</name>
<organism evidence="9 10">
    <name type="scientific">Syncephalis pseudoplumigaleata</name>
    <dbReference type="NCBI Taxonomy" id="1712513"/>
    <lineage>
        <taxon>Eukaryota</taxon>
        <taxon>Fungi</taxon>
        <taxon>Fungi incertae sedis</taxon>
        <taxon>Zoopagomycota</taxon>
        <taxon>Zoopagomycotina</taxon>
        <taxon>Zoopagomycetes</taxon>
        <taxon>Zoopagales</taxon>
        <taxon>Piptocephalidaceae</taxon>
        <taxon>Syncephalis</taxon>
    </lineage>
</organism>
<dbReference type="SUPFAM" id="SSF51161">
    <property type="entry name" value="Trimeric LpxA-like enzymes"/>
    <property type="match status" value="1"/>
</dbReference>
<dbReference type="PANTHER" id="PTHR45887:SF1">
    <property type="entry name" value="TRANSLATION INITIATION FACTOR EIF-2B SUBUNIT EPSILON"/>
    <property type="match status" value="1"/>
</dbReference>
<evidence type="ECO:0000313" key="10">
    <source>
        <dbReference type="Proteomes" id="UP000278143"/>
    </source>
</evidence>
<reference evidence="10" key="1">
    <citation type="journal article" date="2018" name="Nat. Microbiol.">
        <title>Leveraging single-cell genomics to expand the fungal tree of life.</title>
        <authorList>
            <person name="Ahrendt S.R."/>
            <person name="Quandt C.A."/>
            <person name="Ciobanu D."/>
            <person name="Clum A."/>
            <person name="Salamov A."/>
            <person name="Andreopoulos B."/>
            <person name="Cheng J.F."/>
            <person name="Woyke T."/>
            <person name="Pelin A."/>
            <person name="Henrissat B."/>
            <person name="Reynolds N.K."/>
            <person name="Benny G.L."/>
            <person name="Smith M.E."/>
            <person name="James T.Y."/>
            <person name="Grigoriev I.V."/>
        </authorList>
    </citation>
    <scope>NUCLEOTIDE SEQUENCE [LARGE SCALE GENOMIC DNA]</scope>
    <source>
        <strain evidence="10">Benny S71-1</strain>
    </source>
</reference>
<comment type="similarity">
    <text evidence="2">Belongs to the eIF-2B gamma/epsilon subunits family.</text>
</comment>
<dbReference type="InterPro" id="IPR056764">
    <property type="entry name" value="LbH_EIF2B3/5"/>
</dbReference>
<evidence type="ECO:0000313" key="9">
    <source>
        <dbReference type="EMBL" id="RKP23509.1"/>
    </source>
</evidence>
<dbReference type="EMBL" id="KZ990919">
    <property type="protein sequence ID" value="RKP23509.1"/>
    <property type="molecule type" value="Genomic_DNA"/>
</dbReference>
<keyword evidence="3" id="KW-0963">Cytoplasm</keyword>
<accession>A0A4V1J118</accession>
<keyword evidence="4" id="KW-0396">Initiation factor</keyword>
<dbReference type="GO" id="GO:0005851">
    <property type="term" value="C:eukaryotic translation initiation factor 2B complex"/>
    <property type="evidence" value="ECO:0007669"/>
    <property type="project" value="TreeGrafter"/>
</dbReference>
<dbReference type="CDD" id="cd04197">
    <property type="entry name" value="eIF-2B_epsilon_N"/>
    <property type="match status" value="1"/>
</dbReference>
<keyword evidence="10" id="KW-1185">Reference proteome</keyword>
<dbReference type="Pfam" id="PF25084">
    <property type="entry name" value="LbH_EIF2B"/>
    <property type="match status" value="1"/>
</dbReference>
<evidence type="ECO:0000256" key="3">
    <source>
        <dbReference type="ARBA" id="ARBA00022490"/>
    </source>
</evidence>
<sequence length="403" mass="44648">EELLLAVVLADSFDDRFKPLTVDRPRCLLPLCNVPLIEYTLEFLALSGVRKTFVFCQANSAVVRDYIRQSKWGKKTSLMEVVPIVSQECYSVGDALRELDAKQFLDSDFILVHGDLVANFSLETALAEHRLRKTRDKNAIMTMVLKSASPLHNTRDISSASVFALDAGSNACVHCETLDVFPRKNSVTLDCEVFKKHPELELRNDLIDCQIDICTPEVLALFTENFDYQDMRRDFVHGVLTSDLLDKTIYAHILDHAYAARATGLRLYDAVSKNVLRRWADPIVPESMTQGDDRYQLVKGKWYKGERVAIARSSRIGDNVLLGSGCVIGENVTIENAVLGPDCRIGNNTRISGAYLWEGVQVGEQCSIDRSILAAGAVLHNGVTIAAGSVLGPQVSKKPSCLL</sequence>
<dbReference type="SUPFAM" id="SSF53448">
    <property type="entry name" value="Nucleotide-diphospho-sugar transferases"/>
    <property type="match status" value="1"/>
</dbReference>
<protein>
    <submittedName>
        <fullName evidence="9">Nucleotide-diphospho-sugar transferase</fullName>
    </submittedName>
</protein>
<keyword evidence="9" id="KW-0808">Transferase</keyword>
<dbReference type="Gene3D" id="3.90.550.10">
    <property type="entry name" value="Spore Coat Polysaccharide Biosynthesis Protein SpsA, Chain A"/>
    <property type="match status" value="1"/>
</dbReference>
<dbReference type="GO" id="GO:0005085">
    <property type="term" value="F:guanyl-nucleotide exchange factor activity"/>
    <property type="evidence" value="ECO:0007669"/>
    <property type="project" value="TreeGrafter"/>
</dbReference>
<comment type="subunit">
    <text evidence="6">Component of the translation initiation factor 2B (eIF2B) complex which is a heterodecamer of two sets of five different subunits: alpha, beta, gamma, delta and epsilon. Subunits alpha, beta and delta comprise a regulatory subcomplex and subunits epsilon and gamma comprise a catalytic subcomplex. Within the complex, the hexameric regulatory complex resides at the center, with the two heterodimeric catalytic subcomplexes bound on opposite sides.</text>
</comment>
<dbReference type="GO" id="GO:0003743">
    <property type="term" value="F:translation initiation factor activity"/>
    <property type="evidence" value="ECO:0007669"/>
    <property type="project" value="TreeGrafter"/>
</dbReference>
<evidence type="ECO:0000259" key="8">
    <source>
        <dbReference type="Pfam" id="PF25084"/>
    </source>
</evidence>
<dbReference type="Proteomes" id="UP000278143">
    <property type="component" value="Unassembled WGS sequence"/>
</dbReference>
<dbReference type="AlphaFoldDB" id="A0A4V1J118"/>
<feature type="non-terminal residue" evidence="9">
    <location>
        <position position="403"/>
    </location>
</feature>
<evidence type="ECO:0000259" key="7">
    <source>
        <dbReference type="Pfam" id="PF00483"/>
    </source>
</evidence>